<evidence type="ECO:0000256" key="3">
    <source>
        <dbReference type="ARBA" id="ARBA00023125"/>
    </source>
</evidence>
<dbReference type="GO" id="GO:0003677">
    <property type="term" value="F:DNA binding"/>
    <property type="evidence" value="ECO:0007669"/>
    <property type="project" value="UniProtKB-KW"/>
</dbReference>
<evidence type="ECO:0000256" key="2">
    <source>
        <dbReference type="ARBA" id="ARBA00023015"/>
    </source>
</evidence>
<dbReference type="InterPro" id="IPR036390">
    <property type="entry name" value="WH_DNA-bd_sf"/>
</dbReference>
<dbReference type="PRINTS" id="PR00039">
    <property type="entry name" value="HTHLYSR"/>
</dbReference>
<dbReference type="RefSeq" id="WP_055970676.1">
    <property type="nucleotide sequence ID" value="NZ_BAABEG010000001.1"/>
</dbReference>
<dbReference type="PROSITE" id="PS50931">
    <property type="entry name" value="HTH_LYSR"/>
    <property type="match status" value="1"/>
</dbReference>
<dbReference type="Pfam" id="PF03466">
    <property type="entry name" value="LysR_substrate"/>
    <property type="match status" value="1"/>
</dbReference>
<evidence type="ECO:0000256" key="4">
    <source>
        <dbReference type="ARBA" id="ARBA00023163"/>
    </source>
</evidence>
<keyword evidence="4" id="KW-0804">Transcription</keyword>
<dbReference type="PANTHER" id="PTHR30419">
    <property type="entry name" value="HTH-TYPE TRANSCRIPTIONAL REGULATOR YBHD"/>
    <property type="match status" value="1"/>
</dbReference>
<dbReference type="GO" id="GO:0005829">
    <property type="term" value="C:cytosol"/>
    <property type="evidence" value="ECO:0007669"/>
    <property type="project" value="TreeGrafter"/>
</dbReference>
<dbReference type="Proteomes" id="UP000536262">
    <property type="component" value="Unassembled WGS sequence"/>
</dbReference>
<comment type="caution">
    <text evidence="6">The sequence shown here is derived from an EMBL/GenBank/DDBJ whole genome shotgun (WGS) entry which is preliminary data.</text>
</comment>
<dbReference type="EMBL" id="JACHOU010000004">
    <property type="protein sequence ID" value="MBB6354569.1"/>
    <property type="molecule type" value="Genomic_DNA"/>
</dbReference>
<keyword evidence="2" id="KW-0805">Transcription regulation</keyword>
<feature type="domain" description="HTH lysR-type" evidence="5">
    <location>
        <begin position="13"/>
        <end position="65"/>
    </location>
</feature>
<keyword evidence="3 6" id="KW-0238">DNA-binding</keyword>
<dbReference type="InterPro" id="IPR000847">
    <property type="entry name" value="LysR_HTH_N"/>
</dbReference>
<organism evidence="6 7">
    <name type="scientific">Aminobacter aganoensis</name>
    <dbReference type="NCBI Taxonomy" id="83264"/>
    <lineage>
        <taxon>Bacteria</taxon>
        <taxon>Pseudomonadati</taxon>
        <taxon>Pseudomonadota</taxon>
        <taxon>Alphaproteobacteria</taxon>
        <taxon>Hyphomicrobiales</taxon>
        <taxon>Phyllobacteriaceae</taxon>
        <taxon>Aminobacter</taxon>
    </lineage>
</organism>
<protein>
    <submittedName>
        <fullName evidence="6">DNA-binding transcriptional LysR family regulator</fullName>
    </submittedName>
</protein>
<dbReference type="GO" id="GO:0003700">
    <property type="term" value="F:DNA-binding transcription factor activity"/>
    <property type="evidence" value="ECO:0007669"/>
    <property type="project" value="InterPro"/>
</dbReference>
<gene>
    <name evidence="6" type="ORF">GGR00_002353</name>
</gene>
<proteinExistence type="inferred from homology"/>
<reference evidence="6 7" key="1">
    <citation type="submission" date="2020-08" db="EMBL/GenBank/DDBJ databases">
        <title>Genomic Encyclopedia of Type Strains, Phase IV (KMG-IV): sequencing the most valuable type-strain genomes for metagenomic binning, comparative biology and taxonomic classification.</title>
        <authorList>
            <person name="Goeker M."/>
        </authorList>
    </citation>
    <scope>NUCLEOTIDE SEQUENCE [LARGE SCALE GENOMIC DNA]</scope>
    <source>
        <strain evidence="6 7">DSM 7051</strain>
    </source>
</reference>
<dbReference type="SUPFAM" id="SSF46785">
    <property type="entry name" value="Winged helix' DNA-binding domain"/>
    <property type="match status" value="1"/>
</dbReference>
<accession>A0A7X0KL12</accession>
<evidence type="ECO:0000313" key="6">
    <source>
        <dbReference type="EMBL" id="MBB6354569.1"/>
    </source>
</evidence>
<dbReference type="FunFam" id="1.10.10.10:FF:000001">
    <property type="entry name" value="LysR family transcriptional regulator"/>
    <property type="match status" value="1"/>
</dbReference>
<name>A0A7X0KL12_9HYPH</name>
<comment type="similarity">
    <text evidence="1">Belongs to the LysR transcriptional regulatory family.</text>
</comment>
<dbReference type="AlphaFoldDB" id="A0A7X0KL12"/>
<dbReference type="Gene3D" id="1.10.10.10">
    <property type="entry name" value="Winged helix-like DNA-binding domain superfamily/Winged helix DNA-binding domain"/>
    <property type="match status" value="1"/>
</dbReference>
<dbReference type="Pfam" id="PF00126">
    <property type="entry name" value="HTH_1"/>
    <property type="match status" value="1"/>
</dbReference>
<dbReference type="InterPro" id="IPR005119">
    <property type="entry name" value="LysR_subst-bd"/>
</dbReference>
<evidence type="ECO:0000256" key="1">
    <source>
        <dbReference type="ARBA" id="ARBA00009437"/>
    </source>
</evidence>
<sequence>MKKTTQHVTDHYLRSFIRIARAGSLHKAAAIVGISQPALSKQMNSLEETLGVSLFRRTTRGVTLTAHGEFLLNRVQSHFDDIDASIMELDSRSPKLKGQIVFGAIETCSFIDTLWDLVGTFSLENPELSVNIRTYNSAEIVRQVSTGEFDFGIVHDNSLFPGDMIKTQLVRERLSIVYSRKHFDDEAIARYPDLDKDVSLISFDVTSALGRLVQNHNRRYGIPIRIETNSVRYLLDATARGLGITILPERFPLSSLQDAGLVRLNSPALDTVRGNVIIQRRRPSLSNQAERFVSELLRRIAS</sequence>
<dbReference type="InterPro" id="IPR036388">
    <property type="entry name" value="WH-like_DNA-bd_sf"/>
</dbReference>
<dbReference type="InterPro" id="IPR050950">
    <property type="entry name" value="HTH-type_LysR_regulators"/>
</dbReference>
<evidence type="ECO:0000259" key="5">
    <source>
        <dbReference type="PROSITE" id="PS50931"/>
    </source>
</evidence>
<dbReference type="PANTHER" id="PTHR30419:SF8">
    <property type="entry name" value="NITROGEN ASSIMILATION TRANSCRIPTIONAL ACTIVATOR-RELATED"/>
    <property type="match status" value="1"/>
</dbReference>
<dbReference type="SUPFAM" id="SSF53850">
    <property type="entry name" value="Periplasmic binding protein-like II"/>
    <property type="match status" value="1"/>
</dbReference>
<dbReference type="Gene3D" id="3.40.190.290">
    <property type="match status" value="1"/>
</dbReference>
<evidence type="ECO:0000313" key="7">
    <source>
        <dbReference type="Proteomes" id="UP000536262"/>
    </source>
</evidence>
<dbReference type="CDD" id="cd05466">
    <property type="entry name" value="PBP2_LTTR_substrate"/>
    <property type="match status" value="1"/>
</dbReference>
<keyword evidence="7" id="KW-1185">Reference proteome</keyword>